<dbReference type="PANTHER" id="PTHR45947:SF3">
    <property type="entry name" value="SULFOQUINOVOSYL TRANSFERASE SQD2"/>
    <property type="match status" value="1"/>
</dbReference>
<feature type="domain" description="Glycosyl transferase family 1" evidence="1">
    <location>
        <begin position="228"/>
        <end position="380"/>
    </location>
</feature>
<proteinExistence type="predicted"/>
<protein>
    <submittedName>
        <fullName evidence="2">Glycosyltransferase family 4 protein</fullName>
        <ecNumber evidence="2">2.4.-.-</ecNumber>
    </submittedName>
</protein>
<dbReference type="EMBL" id="JAZBJZ010000221">
    <property type="protein sequence ID" value="MEE3720053.1"/>
    <property type="molecule type" value="Genomic_DNA"/>
</dbReference>
<dbReference type="SUPFAM" id="SSF53756">
    <property type="entry name" value="UDP-Glycosyltransferase/glycogen phosphorylase"/>
    <property type="match status" value="1"/>
</dbReference>
<dbReference type="EC" id="2.4.-.-" evidence="2"/>
<reference evidence="2" key="1">
    <citation type="submission" date="2024-01" db="EMBL/GenBank/DDBJ databases">
        <title>Bank of Algae and Cyanobacteria of the Azores (BACA) strain genomes.</title>
        <authorList>
            <person name="Luz R."/>
            <person name="Cordeiro R."/>
            <person name="Fonseca A."/>
            <person name="Goncalves V."/>
        </authorList>
    </citation>
    <scope>NUCLEOTIDE SEQUENCE</scope>
    <source>
        <strain evidence="2">BACA0141</strain>
    </source>
</reference>
<organism evidence="2 3">
    <name type="scientific">Tumidithrix elongata BACA0141</name>
    <dbReference type="NCBI Taxonomy" id="2716417"/>
    <lineage>
        <taxon>Bacteria</taxon>
        <taxon>Bacillati</taxon>
        <taxon>Cyanobacteriota</taxon>
        <taxon>Cyanophyceae</taxon>
        <taxon>Pseudanabaenales</taxon>
        <taxon>Pseudanabaenaceae</taxon>
        <taxon>Tumidithrix</taxon>
        <taxon>Tumidithrix elongata</taxon>
    </lineage>
</organism>
<evidence type="ECO:0000313" key="3">
    <source>
        <dbReference type="Proteomes" id="UP001333818"/>
    </source>
</evidence>
<dbReference type="Proteomes" id="UP001333818">
    <property type="component" value="Unassembled WGS sequence"/>
</dbReference>
<comment type="caution">
    <text evidence="2">The sequence shown here is derived from an EMBL/GenBank/DDBJ whole genome shotgun (WGS) entry which is preliminary data.</text>
</comment>
<keyword evidence="2" id="KW-0328">Glycosyltransferase</keyword>
<dbReference type="RefSeq" id="WP_330486493.1">
    <property type="nucleotide sequence ID" value="NZ_JAZBJZ010000221.1"/>
</dbReference>
<keyword evidence="3" id="KW-1185">Reference proteome</keyword>
<dbReference type="AlphaFoldDB" id="A0AAW9QA24"/>
<keyword evidence="2" id="KW-0808">Transferase</keyword>
<dbReference type="Gene3D" id="3.40.50.2000">
    <property type="entry name" value="Glycogen Phosphorylase B"/>
    <property type="match status" value="2"/>
</dbReference>
<evidence type="ECO:0000313" key="2">
    <source>
        <dbReference type="EMBL" id="MEE3720053.1"/>
    </source>
</evidence>
<evidence type="ECO:0000259" key="1">
    <source>
        <dbReference type="Pfam" id="PF00534"/>
    </source>
</evidence>
<dbReference type="GO" id="GO:0016757">
    <property type="term" value="F:glycosyltransferase activity"/>
    <property type="evidence" value="ECO:0007669"/>
    <property type="project" value="UniProtKB-KW"/>
</dbReference>
<dbReference type="InterPro" id="IPR050194">
    <property type="entry name" value="Glycosyltransferase_grp1"/>
</dbReference>
<accession>A0AAW9QA24</accession>
<dbReference type="CDD" id="cd03801">
    <property type="entry name" value="GT4_PimA-like"/>
    <property type="match status" value="1"/>
</dbReference>
<gene>
    <name evidence="2" type="ORF">V2H45_25270</name>
</gene>
<dbReference type="InterPro" id="IPR001296">
    <property type="entry name" value="Glyco_trans_1"/>
</dbReference>
<dbReference type="Pfam" id="PF00534">
    <property type="entry name" value="Glycos_transf_1"/>
    <property type="match status" value="1"/>
</dbReference>
<sequence length="407" mass="46584">MRIAWIGSGTSGLGVFLLEGLLKQGLKVDYYCSFEDIPERLQNTDNLTFVTTPRQWEWGKWYSRNSFLAFLSGTVARTKAYNRLCDKLIENHAQQPYDCVFQFSQTELFKLAQNLDKLPPVVIYPCSHAAGELYWHRRESAYALESENFLVHYITRAYYTYRVWVQKRQADKPALIIGPSWRFNQLMAADYNISPERQAVIYHPTKMQDRAAALAVDEASAHRTITNLLFISRISFRKGLEYIVELSHRLDDLAGQIQIDVIGGYTQWSDYRGHLKELNPKTARYRGELPHPEMMATYGSADILLVPSLYEPGPIVVSEALSRGLCVVGSDAVGSGEIVEGDCFRSFPSGDMDAFERQVRQLIADLKTNRRQELRQSAREQAQKHFAPDKIARDMIHLFKKVTLGKK</sequence>
<name>A0AAW9QA24_9CYAN</name>
<dbReference type="PANTHER" id="PTHR45947">
    <property type="entry name" value="SULFOQUINOVOSYL TRANSFERASE SQD2"/>
    <property type="match status" value="1"/>
</dbReference>